<dbReference type="EMBL" id="JBFOLK010000005">
    <property type="protein sequence ID" value="KAL2511201.1"/>
    <property type="molecule type" value="Genomic_DNA"/>
</dbReference>
<proteinExistence type="inferred from homology"/>
<sequence>MTPPLSHCSLFLLFLSSFVPSYSVAATCDVNHLLHSTFEFPKTQAGKIIRELNLFLELDDDAVTAPKLVEKRIQFPNLRDDGDTVRNLGHRAGYHRLPHSKAARFNGFQLFSDNMILKPKNIFHSFHADRDTSNNGYFNREQSAGLAIGNGLTNPEIQYKAYTDYALAMKLINQSDYNRISRTILSARTE</sequence>
<dbReference type="AlphaFoldDB" id="A0ABD1TEP5"/>
<evidence type="ECO:0000313" key="4">
    <source>
        <dbReference type="Proteomes" id="UP001604336"/>
    </source>
</evidence>
<comment type="caution">
    <text evidence="3">The sequence shown here is derived from an EMBL/GenBank/DDBJ whole genome shotgun (WGS) entry which is preliminary data.</text>
</comment>
<evidence type="ECO:0000256" key="2">
    <source>
        <dbReference type="SAM" id="SignalP"/>
    </source>
</evidence>
<accession>A0ABD1TEP5</accession>
<feature type="signal peptide" evidence="2">
    <location>
        <begin position="1"/>
        <end position="25"/>
    </location>
</feature>
<reference evidence="4" key="1">
    <citation type="submission" date="2024-07" db="EMBL/GenBank/DDBJ databases">
        <title>Two chromosome-level genome assemblies of Korean endemic species Abeliophyllum distichum and Forsythia ovata (Oleaceae).</title>
        <authorList>
            <person name="Jang H."/>
        </authorList>
    </citation>
    <scope>NUCLEOTIDE SEQUENCE [LARGE SCALE GENOMIC DNA]</scope>
</reference>
<organism evidence="3 4">
    <name type="scientific">Abeliophyllum distichum</name>
    <dbReference type="NCBI Taxonomy" id="126358"/>
    <lineage>
        <taxon>Eukaryota</taxon>
        <taxon>Viridiplantae</taxon>
        <taxon>Streptophyta</taxon>
        <taxon>Embryophyta</taxon>
        <taxon>Tracheophyta</taxon>
        <taxon>Spermatophyta</taxon>
        <taxon>Magnoliopsida</taxon>
        <taxon>eudicotyledons</taxon>
        <taxon>Gunneridae</taxon>
        <taxon>Pentapetalae</taxon>
        <taxon>asterids</taxon>
        <taxon>lamiids</taxon>
        <taxon>Lamiales</taxon>
        <taxon>Oleaceae</taxon>
        <taxon>Forsythieae</taxon>
        <taxon>Abeliophyllum</taxon>
    </lineage>
</organism>
<evidence type="ECO:0000256" key="1">
    <source>
        <dbReference type="ARBA" id="ARBA00009431"/>
    </source>
</evidence>
<protein>
    <submittedName>
        <fullName evidence="3">Serine carboxypeptidase-like 49</fullName>
    </submittedName>
</protein>
<dbReference type="InterPro" id="IPR029058">
    <property type="entry name" value="AB_hydrolase_fold"/>
</dbReference>
<dbReference type="Proteomes" id="UP001604336">
    <property type="component" value="Unassembled WGS sequence"/>
</dbReference>
<feature type="chain" id="PRO_5044885105" evidence="2">
    <location>
        <begin position="26"/>
        <end position="190"/>
    </location>
</feature>
<keyword evidence="2" id="KW-0732">Signal</keyword>
<keyword evidence="4" id="KW-1185">Reference proteome</keyword>
<gene>
    <name evidence="3" type="ORF">Adt_16801</name>
</gene>
<dbReference type="Pfam" id="PF00450">
    <property type="entry name" value="Peptidase_S10"/>
    <property type="match status" value="1"/>
</dbReference>
<name>A0ABD1TEP5_9LAMI</name>
<dbReference type="InterPro" id="IPR001563">
    <property type="entry name" value="Peptidase_S10"/>
</dbReference>
<dbReference type="Gene3D" id="3.40.50.1820">
    <property type="entry name" value="alpha/beta hydrolase"/>
    <property type="match status" value="1"/>
</dbReference>
<comment type="similarity">
    <text evidence="1">Belongs to the peptidase S10 family.</text>
</comment>
<evidence type="ECO:0000313" key="3">
    <source>
        <dbReference type="EMBL" id="KAL2511201.1"/>
    </source>
</evidence>